<dbReference type="Gene3D" id="3.30.450.20">
    <property type="entry name" value="PAS domain"/>
    <property type="match status" value="2"/>
</dbReference>
<dbReference type="SMART" id="SM00267">
    <property type="entry name" value="GGDEF"/>
    <property type="match status" value="1"/>
</dbReference>
<dbReference type="PROSITE" id="PS50883">
    <property type="entry name" value="EAL"/>
    <property type="match status" value="1"/>
</dbReference>
<dbReference type="CDD" id="cd01948">
    <property type="entry name" value="EAL"/>
    <property type="match status" value="1"/>
</dbReference>
<reference evidence="6 7" key="1">
    <citation type="journal article" date="2011" name="Front. Microbiol.">
        <title>Genomic signatures of strain selection and enhancement in Bacillus atrophaeus var. globigii, a historical biowarfare simulant.</title>
        <authorList>
            <person name="Gibbons H.S."/>
            <person name="Broomall S.M."/>
            <person name="McNew L.A."/>
            <person name="Daligault H."/>
            <person name="Chapman C."/>
            <person name="Bruce D."/>
            <person name="Karavis M."/>
            <person name="Krepps M."/>
            <person name="McGregor P.A."/>
            <person name="Hong C."/>
            <person name="Park K.H."/>
            <person name="Akmal A."/>
            <person name="Feldman A."/>
            <person name="Lin J.S."/>
            <person name="Chang W.E."/>
            <person name="Higgs B.W."/>
            <person name="Demirev P."/>
            <person name="Lindquist J."/>
            <person name="Liem A."/>
            <person name="Fochler E."/>
            <person name="Read T.D."/>
            <person name="Tapia R."/>
            <person name="Johnson S."/>
            <person name="Bishop-Lilly K.A."/>
            <person name="Detter C."/>
            <person name="Han C."/>
            <person name="Sozhamannan S."/>
            <person name="Rosenzweig C.N."/>
            <person name="Skowronski E.W."/>
        </authorList>
    </citation>
    <scope>NUCLEOTIDE SEQUENCE [LARGE SCALE GENOMIC DNA]</scope>
    <source>
        <strain evidence="6 7">GYP-17</strain>
    </source>
</reference>
<dbReference type="PANTHER" id="PTHR44757">
    <property type="entry name" value="DIGUANYLATE CYCLASE DGCP"/>
    <property type="match status" value="1"/>
</dbReference>
<feature type="domain" description="EAL" evidence="4">
    <location>
        <begin position="601"/>
        <end position="847"/>
    </location>
</feature>
<evidence type="ECO:0000256" key="3">
    <source>
        <dbReference type="SAM" id="Phobius"/>
    </source>
</evidence>
<dbReference type="PROSITE" id="PS50887">
    <property type="entry name" value="GGDEF"/>
    <property type="match status" value="1"/>
</dbReference>
<comment type="caution">
    <text evidence="6">The sequence shown here is derived from an EMBL/GenBank/DDBJ whole genome shotgun (WGS) entry which is preliminary data.</text>
</comment>
<dbReference type="RefSeq" id="WP_126776118.1">
    <property type="nucleotide sequence ID" value="NZ_PIPM01000002.1"/>
</dbReference>
<dbReference type="EC" id="3.1.4.52" evidence="1"/>
<keyword evidence="3" id="KW-0472">Membrane</keyword>
<gene>
    <name evidence="6" type="ORF">CWE11_02990</name>
</gene>
<accession>A0A432WPQ2</accession>
<name>A0A432WPQ2_9GAMM</name>
<dbReference type="SMART" id="SM00052">
    <property type="entry name" value="EAL"/>
    <property type="match status" value="1"/>
</dbReference>
<keyword evidence="3" id="KW-1133">Transmembrane helix</keyword>
<keyword evidence="7" id="KW-1185">Reference proteome</keyword>
<evidence type="ECO:0000313" key="7">
    <source>
        <dbReference type="Proteomes" id="UP000288405"/>
    </source>
</evidence>
<dbReference type="InterPro" id="IPR001633">
    <property type="entry name" value="EAL_dom"/>
</dbReference>
<dbReference type="InterPro" id="IPR035965">
    <property type="entry name" value="PAS-like_dom_sf"/>
</dbReference>
<feature type="transmembrane region" description="Helical" evidence="3">
    <location>
        <begin position="246"/>
        <end position="268"/>
    </location>
</feature>
<dbReference type="SUPFAM" id="SSF55073">
    <property type="entry name" value="Nucleotide cyclase"/>
    <property type="match status" value="1"/>
</dbReference>
<dbReference type="Proteomes" id="UP000288405">
    <property type="component" value="Unassembled WGS sequence"/>
</dbReference>
<dbReference type="AlphaFoldDB" id="A0A432WPQ2"/>
<dbReference type="CDD" id="cd18773">
    <property type="entry name" value="PDC1_HK_sensor"/>
    <property type="match status" value="1"/>
</dbReference>
<dbReference type="FunFam" id="3.20.20.450:FF:000001">
    <property type="entry name" value="Cyclic di-GMP phosphodiesterase yahA"/>
    <property type="match status" value="1"/>
</dbReference>
<dbReference type="Gene3D" id="3.30.70.270">
    <property type="match status" value="1"/>
</dbReference>
<dbReference type="InterPro" id="IPR035919">
    <property type="entry name" value="EAL_sf"/>
</dbReference>
<dbReference type="CDD" id="cd01949">
    <property type="entry name" value="GGDEF"/>
    <property type="match status" value="1"/>
</dbReference>
<organism evidence="6 7">
    <name type="scientific">Aliidiomarina sanyensis</name>
    <dbReference type="NCBI Taxonomy" id="1249555"/>
    <lineage>
        <taxon>Bacteria</taxon>
        <taxon>Pseudomonadati</taxon>
        <taxon>Pseudomonadota</taxon>
        <taxon>Gammaproteobacteria</taxon>
        <taxon>Alteromonadales</taxon>
        <taxon>Idiomarinaceae</taxon>
        <taxon>Aliidiomarina</taxon>
    </lineage>
</organism>
<dbReference type="PANTHER" id="PTHR44757:SF2">
    <property type="entry name" value="BIOFILM ARCHITECTURE MAINTENANCE PROTEIN MBAA"/>
    <property type="match status" value="1"/>
</dbReference>
<evidence type="ECO:0000313" key="6">
    <source>
        <dbReference type="EMBL" id="RUO35741.1"/>
    </source>
</evidence>
<dbReference type="Pfam" id="PF00990">
    <property type="entry name" value="GGDEF"/>
    <property type="match status" value="1"/>
</dbReference>
<protein>
    <recommendedName>
        <fullName evidence="1">cyclic-guanylate-specific phosphodiesterase</fullName>
        <ecNumber evidence="1">3.1.4.52</ecNumber>
    </recommendedName>
</protein>
<dbReference type="SUPFAM" id="SSF141868">
    <property type="entry name" value="EAL domain-like"/>
    <property type="match status" value="1"/>
</dbReference>
<dbReference type="InterPro" id="IPR043128">
    <property type="entry name" value="Rev_trsase/Diguanyl_cyclase"/>
</dbReference>
<dbReference type="Gene3D" id="3.20.20.450">
    <property type="entry name" value="EAL domain"/>
    <property type="match status" value="1"/>
</dbReference>
<dbReference type="Pfam" id="PF00563">
    <property type="entry name" value="EAL"/>
    <property type="match status" value="1"/>
</dbReference>
<evidence type="ECO:0000256" key="2">
    <source>
        <dbReference type="ARBA" id="ARBA00022636"/>
    </source>
</evidence>
<dbReference type="EMBL" id="PIPM01000002">
    <property type="protein sequence ID" value="RUO35741.1"/>
    <property type="molecule type" value="Genomic_DNA"/>
</dbReference>
<dbReference type="GO" id="GO:0071111">
    <property type="term" value="F:cyclic-guanylate-specific phosphodiesterase activity"/>
    <property type="evidence" value="ECO:0007669"/>
    <property type="project" value="UniProtKB-EC"/>
</dbReference>
<dbReference type="InterPro" id="IPR029787">
    <property type="entry name" value="Nucleotide_cyclase"/>
</dbReference>
<dbReference type="NCBIfam" id="TIGR00254">
    <property type="entry name" value="GGDEF"/>
    <property type="match status" value="1"/>
</dbReference>
<feature type="domain" description="GGDEF" evidence="5">
    <location>
        <begin position="454"/>
        <end position="592"/>
    </location>
</feature>
<proteinExistence type="predicted"/>
<evidence type="ECO:0000259" key="5">
    <source>
        <dbReference type="PROSITE" id="PS50887"/>
    </source>
</evidence>
<dbReference type="InterPro" id="IPR000160">
    <property type="entry name" value="GGDEF_dom"/>
</dbReference>
<evidence type="ECO:0000259" key="4">
    <source>
        <dbReference type="PROSITE" id="PS50883"/>
    </source>
</evidence>
<keyword evidence="3" id="KW-0812">Transmembrane</keyword>
<evidence type="ECO:0000256" key="1">
    <source>
        <dbReference type="ARBA" id="ARBA00012282"/>
    </source>
</evidence>
<keyword evidence="2" id="KW-0973">c-di-GMP</keyword>
<dbReference type="OrthoDB" id="9816034at2"/>
<sequence>MQNITEVMQRGFANYVSVHDMFLRAAGDELLYRDVFSEPEIGSAYLTRIVEGQENLVGLAFLDRNGLFVASSYPETQQSPINILDNPQAAADFQRLLRQPRLSLSRPFYAPVAGEWVVPIRTPVYDDRGELRGFMSAGLRLEIEDAPWAMTSLPSGVEIGILRDDGYVVFLFPVPDTYERMERVYRTQVSSALREMLRRPSGAYLYPRPDARGEHTIANYVAVQSIPELDLFVVAFRPRSELIKEFAQRLLVPLLILLACVLALYLSYRRARALLDQSDAEIQQRQQALMTSLERYSRLTTMLPVGVYQIRIRDDGEREFLYLSQRAREIFRLDSSISLVDALPLLMERTHPDDLEDFIQTEEAAVRSGSSFRWGGRFIIHGRTQWLNIQSQPGEHDGIGQVWHGVMMDVTEQHRAQEQIDALSNYDALTHLPNRTMLHKRLLDALRRSRDTNEQAAVISIDLDNFKIMNDSLGQEEGDRALRAVGHRLESTLRENDTIARTSGDEFIVLITELPAAIEDATRVIEQILEKLRASIDEPLSLRGDTYHLTASIGVSLLNRKDLSAERVLQQADQAMHEAKAEGKNRVVFFDAQIEARLNSRLDMQRDLHRALAQDEFELYYQPKVDHDRAVVGVEALLRWHHPTRGMVSPAEFIPVAEASADILRIGEWVLRTACEQLEQWASDPKRNKWSIAVNVSVRQLRADHFVDQVLSIVRETGAAPSQLILEITESMLIGDTEVTIEKMDALRVHGVRFALDDFGTGYSSLSYLQRLPIDQLKIDQSFVEHLEISEVHQKLTRSIISLGHSLDLQIVAEGVENLEAYDILKRQGCDQFQGYYFSKPVHPSKL</sequence>
<dbReference type="SUPFAM" id="SSF55785">
    <property type="entry name" value="PYP-like sensor domain (PAS domain)"/>
    <property type="match status" value="1"/>
</dbReference>
<dbReference type="InterPro" id="IPR052155">
    <property type="entry name" value="Biofilm_reg_signaling"/>
</dbReference>